<evidence type="ECO:0008006" key="3">
    <source>
        <dbReference type="Google" id="ProtNLM"/>
    </source>
</evidence>
<accession>A3JZ46</accession>
<dbReference type="eggNOG" id="ENOG502Z7YN">
    <property type="taxonomic scope" value="Bacteria"/>
</dbReference>
<dbReference type="AlphaFoldDB" id="A3JZ46"/>
<protein>
    <recommendedName>
        <fullName evidence="3">Gene transfer agent protein</fullName>
    </recommendedName>
</protein>
<dbReference type="CDD" id="cd08054">
    <property type="entry name" value="gp6"/>
    <property type="match status" value="1"/>
</dbReference>
<dbReference type="RefSeq" id="WP_005855939.1">
    <property type="nucleotide sequence ID" value="NZ_AAYA01000002.1"/>
</dbReference>
<dbReference type="OrthoDB" id="8478788at2"/>
<dbReference type="NCBIfam" id="TIGR02215">
    <property type="entry name" value="phage_chp_gp8"/>
    <property type="match status" value="1"/>
</dbReference>
<organism evidence="1 2">
    <name type="scientific">Sagittula stellata (strain ATCC 700073 / DSM 11524 / E-37)</name>
    <dbReference type="NCBI Taxonomy" id="388399"/>
    <lineage>
        <taxon>Bacteria</taxon>
        <taxon>Pseudomonadati</taxon>
        <taxon>Pseudomonadota</taxon>
        <taxon>Alphaproteobacteria</taxon>
        <taxon>Rhodobacterales</taxon>
        <taxon>Roseobacteraceae</taxon>
        <taxon>Sagittula</taxon>
    </lineage>
</organism>
<name>A3JZ46_SAGS3</name>
<dbReference type="InterPro" id="IPR006450">
    <property type="entry name" value="Phage_HK97_gp6-like"/>
</dbReference>
<comment type="caution">
    <text evidence="1">The sequence shown here is derived from an EMBL/GenBank/DDBJ whole genome shotgun (WGS) entry which is preliminary data.</text>
</comment>
<dbReference type="InterPro" id="IPR011738">
    <property type="entry name" value="Phage_CHP"/>
</dbReference>
<evidence type="ECO:0000313" key="1">
    <source>
        <dbReference type="EMBL" id="EBA09749.1"/>
    </source>
</evidence>
<dbReference type="Gene3D" id="1.10.3230.30">
    <property type="entry name" value="Phage gp6-like head-tail connector protein"/>
    <property type="match status" value="1"/>
</dbReference>
<sequence>MMLVEETQVAEAALPVAGLKEHLRLGSGFAETDLQDSVLVSFLRAAMAAIEARTSKALVQRGFVLTLDDWQERSVQKLPISPVQSIAEVTIIDGYGVPQTLDPSAYRLQRDTFTPKVRAVAASFPSVADGGAIEIRFQAGYGTDFSDVPDDLKQAVMLLASHYYEYRDETALSQGCMPFGVTSLIARYRPIRLGLGA</sequence>
<dbReference type="Proteomes" id="UP000005713">
    <property type="component" value="Unassembled WGS sequence"/>
</dbReference>
<dbReference type="NCBIfam" id="TIGR01560">
    <property type="entry name" value="put_DNA_pack"/>
    <property type="match status" value="1"/>
</dbReference>
<gene>
    <name evidence="1" type="ORF">SSE37_08073</name>
</gene>
<reference evidence="1 2" key="1">
    <citation type="submission" date="2006-06" db="EMBL/GenBank/DDBJ databases">
        <authorList>
            <person name="Moran M.A."/>
            <person name="Ferriera S."/>
            <person name="Johnson J."/>
            <person name="Kravitz S."/>
            <person name="Beeson K."/>
            <person name="Sutton G."/>
            <person name="Rogers Y.-H."/>
            <person name="Friedman R."/>
            <person name="Frazier M."/>
            <person name="Venter J.C."/>
        </authorList>
    </citation>
    <scope>NUCLEOTIDE SEQUENCE [LARGE SCALE GENOMIC DNA]</scope>
    <source>
        <strain evidence="1 2">E-37</strain>
    </source>
</reference>
<dbReference type="EMBL" id="AAYA01000002">
    <property type="protein sequence ID" value="EBA09749.1"/>
    <property type="molecule type" value="Genomic_DNA"/>
</dbReference>
<keyword evidence="2" id="KW-1185">Reference proteome</keyword>
<evidence type="ECO:0000313" key="2">
    <source>
        <dbReference type="Proteomes" id="UP000005713"/>
    </source>
</evidence>
<proteinExistence type="predicted"/>